<accession>A0A4R1Y1T7</accession>
<dbReference type="OrthoDB" id="6711689at2"/>
<dbReference type="AlphaFoldDB" id="A0A4R1Y1T7"/>
<keyword evidence="4" id="KW-1185">Reference proteome</keyword>
<feature type="region of interest" description="Disordered" evidence="1">
    <location>
        <begin position="161"/>
        <end position="181"/>
    </location>
</feature>
<feature type="chain" id="PRO_5020400938" evidence="2">
    <location>
        <begin position="23"/>
        <end position="181"/>
    </location>
</feature>
<reference evidence="3 4" key="1">
    <citation type="submission" date="2019-03" db="EMBL/GenBank/DDBJ databases">
        <title>Genomic analyses of the natural microbiome of Caenorhabditis elegans.</title>
        <authorList>
            <person name="Samuel B."/>
        </authorList>
    </citation>
    <scope>NUCLEOTIDE SEQUENCE [LARGE SCALE GENOMIC DNA]</scope>
    <source>
        <strain evidence="3 4">JUb89</strain>
    </source>
</reference>
<dbReference type="EMBL" id="SLVJ01000001">
    <property type="protein sequence ID" value="TCM71074.1"/>
    <property type="molecule type" value="Genomic_DNA"/>
</dbReference>
<evidence type="ECO:0000256" key="2">
    <source>
        <dbReference type="SAM" id="SignalP"/>
    </source>
</evidence>
<feature type="signal peptide" evidence="2">
    <location>
        <begin position="1"/>
        <end position="22"/>
    </location>
</feature>
<evidence type="ECO:0000313" key="4">
    <source>
        <dbReference type="Proteomes" id="UP000294963"/>
    </source>
</evidence>
<dbReference type="Proteomes" id="UP000294963">
    <property type="component" value="Unassembled WGS sequence"/>
</dbReference>
<keyword evidence="2" id="KW-0732">Signal</keyword>
<sequence>MKSNLKIAVSVLCASLSGAVFAEPGANVIIQDKRAEVPVTKTQVITTSEGKVPVRKTATTVLELKENSQDVIAKEVEQVDHNAEFAAEKMAIPHVEEKSAIVPTTKIVEQAVVSREGEVVGEVRKVQASGLQYQEGKAPVRKELQVGSVATAEGKAARAVVNSDGKTTRDVSVVAPAEEAK</sequence>
<organism evidence="3 4">
    <name type="scientific">Acinetobacter calcoaceticus</name>
    <dbReference type="NCBI Taxonomy" id="471"/>
    <lineage>
        <taxon>Bacteria</taxon>
        <taxon>Pseudomonadati</taxon>
        <taxon>Pseudomonadota</taxon>
        <taxon>Gammaproteobacteria</taxon>
        <taxon>Moraxellales</taxon>
        <taxon>Moraxellaceae</taxon>
        <taxon>Acinetobacter</taxon>
        <taxon>Acinetobacter calcoaceticus/baumannii complex</taxon>
    </lineage>
</organism>
<protein>
    <submittedName>
        <fullName evidence="3">Uncharacterized protein</fullName>
    </submittedName>
</protein>
<name>A0A4R1Y1T7_ACICA</name>
<comment type="caution">
    <text evidence="3">The sequence shown here is derived from an EMBL/GenBank/DDBJ whole genome shotgun (WGS) entry which is preliminary data.</text>
</comment>
<gene>
    <name evidence="3" type="ORF">EC844_101356</name>
</gene>
<evidence type="ECO:0000313" key="3">
    <source>
        <dbReference type="EMBL" id="TCM71074.1"/>
    </source>
</evidence>
<proteinExistence type="predicted"/>
<evidence type="ECO:0000256" key="1">
    <source>
        <dbReference type="SAM" id="MobiDB-lite"/>
    </source>
</evidence>